<dbReference type="RefSeq" id="WP_087372156.1">
    <property type="nucleotide sequence ID" value="NZ_NFKK01000005.1"/>
</dbReference>
<dbReference type="NCBIfam" id="NF009150">
    <property type="entry name" value="PRK12497.1-3"/>
    <property type="match status" value="1"/>
</dbReference>
<dbReference type="PANTHER" id="PTHR34039:SF1">
    <property type="entry name" value="UPF0102 PROTEIN YRAN"/>
    <property type="match status" value="1"/>
</dbReference>
<evidence type="ECO:0000256" key="1">
    <source>
        <dbReference type="ARBA" id="ARBA00006738"/>
    </source>
</evidence>
<dbReference type="InterPro" id="IPR011335">
    <property type="entry name" value="Restrct_endonuc-II-like"/>
</dbReference>
<evidence type="ECO:0000313" key="4">
    <source>
        <dbReference type="Proteomes" id="UP000195897"/>
    </source>
</evidence>
<dbReference type="CDD" id="cd20736">
    <property type="entry name" value="PoNe_Nuclease"/>
    <property type="match status" value="1"/>
</dbReference>
<dbReference type="Proteomes" id="UP000195897">
    <property type="component" value="Unassembled WGS sequence"/>
</dbReference>
<accession>A0A1Y4L937</accession>
<dbReference type="EMBL" id="NFKK01000005">
    <property type="protein sequence ID" value="OUP53245.1"/>
    <property type="molecule type" value="Genomic_DNA"/>
</dbReference>
<dbReference type="SUPFAM" id="SSF52980">
    <property type="entry name" value="Restriction endonuclease-like"/>
    <property type="match status" value="1"/>
</dbReference>
<dbReference type="InterPro" id="IPR003509">
    <property type="entry name" value="UPF0102_YraN-like"/>
</dbReference>
<dbReference type="GO" id="GO:0003676">
    <property type="term" value="F:nucleic acid binding"/>
    <property type="evidence" value="ECO:0007669"/>
    <property type="project" value="InterPro"/>
</dbReference>
<dbReference type="Pfam" id="PF02021">
    <property type="entry name" value="UPF0102"/>
    <property type="match status" value="1"/>
</dbReference>
<organism evidence="3 4">
    <name type="scientific">Butyricicoccus pullicaecorum</name>
    <dbReference type="NCBI Taxonomy" id="501571"/>
    <lineage>
        <taxon>Bacteria</taxon>
        <taxon>Bacillati</taxon>
        <taxon>Bacillota</taxon>
        <taxon>Clostridia</taxon>
        <taxon>Eubacteriales</taxon>
        <taxon>Butyricicoccaceae</taxon>
        <taxon>Butyricicoccus</taxon>
    </lineage>
</organism>
<dbReference type="HAMAP" id="MF_00048">
    <property type="entry name" value="UPF0102"/>
    <property type="match status" value="1"/>
</dbReference>
<name>A0A1Y4L937_9FIRM</name>
<dbReference type="PANTHER" id="PTHR34039">
    <property type="entry name" value="UPF0102 PROTEIN YRAN"/>
    <property type="match status" value="1"/>
</dbReference>
<comment type="caution">
    <text evidence="3">The sequence shown here is derived from an EMBL/GenBank/DDBJ whole genome shotgun (WGS) entry which is preliminary data.</text>
</comment>
<dbReference type="NCBIfam" id="NF009154">
    <property type="entry name" value="PRK12497.3-3"/>
    <property type="match status" value="1"/>
</dbReference>
<reference evidence="4" key="1">
    <citation type="submission" date="2017-04" db="EMBL/GenBank/DDBJ databases">
        <title>Function of individual gut microbiota members based on whole genome sequencing of pure cultures obtained from chicken caecum.</title>
        <authorList>
            <person name="Medvecky M."/>
            <person name="Cejkova D."/>
            <person name="Polansky O."/>
            <person name="Karasova D."/>
            <person name="Kubasova T."/>
            <person name="Cizek A."/>
            <person name="Rychlik I."/>
        </authorList>
    </citation>
    <scope>NUCLEOTIDE SEQUENCE [LARGE SCALE GENOMIC DNA]</scope>
    <source>
        <strain evidence="4">An180</strain>
    </source>
</reference>
<dbReference type="NCBIfam" id="TIGR00252">
    <property type="entry name" value="YraN family protein"/>
    <property type="match status" value="1"/>
</dbReference>
<evidence type="ECO:0000256" key="2">
    <source>
        <dbReference type="HAMAP-Rule" id="MF_00048"/>
    </source>
</evidence>
<protein>
    <recommendedName>
        <fullName evidence="2">UPF0102 protein B5F17_06385</fullName>
    </recommendedName>
</protein>
<dbReference type="InterPro" id="IPR011856">
    <property type="entry name" value="tRNA_endonuc-like_dom_sf"/>
</dbReference>
<dbReference type="Gene3D" id="3.40.1350.10">
    <property type="match status" value="1"/>
</dbReference>
<gene>
    <name evidence="3" type="ORF">B5F17_06385</name>
</gene>
<proteinExistence type="inferred from homology"/>
<comment type="similarity">
    <text evidence="1 2">Belongs to the UPF0102 family.</text>
</comment>
<evidence type="ECO:0000313" key="3">
    <source>
        <dbReference type="EMBL" id="OUP53245.1"/>
    </source>
</evidence>
<sequence>MKRGDWGEQAAADYLTARGYTIVTRNYRTRWGEIDLIVQDDRYLVFVEVKTRKSSAFAAAREAVGAAKQHRMLETAQIWLSEHPTALQPRLDVIEVYGSEGGPARHIEHIPNAFEA</sequence>
<dbReference type="AlphaFoldDB" id="A0A1Y4L937"/>